<protein>
    <recommendedName>
        <fullName evidence="1">PH domain-containing protein</fullName>
    </recommendedName>
</protein>
<dbReference type="OrthoDB" id="2344588at2759"/>
<dbReference type="SUPFAM" id="SSF50729">
    <property type="entry name" value="PH domain-like"/>
    <property type="match status" value="1"/>
</dbReference>
<dbReference type="Pfam" id="PF00169">
    <property type="entry name" value="PH"/>
    <property type="match status" value="1"/>
</dbReference>
<keyword evidence="3" id="KW-1185">Reference proteome</keyword>
<name>S2KBX4_MUCC1</name>
<feature type="domain" description="PH" evidence="1">
    <location>
        <begin position="13"/>
        <end position="118"/>
    </location>
</feature>
<proteinExistence type="predicted"/>
<accession>S2KBX4</accession>
<organism evidence="2 3">
    <name type="scientific">Mucor circinelloides f. circinelloides (strain 1006PhL)</name>
    <name type="common">Mucormycosis agent</name>
    <name type="synonym">Calyptromyces circinelloides</name>
    <dbReference type="NCBI Taxonomy" id="1220926"/>
    <lineage>
        <taxon>Eukaryota</taxon>
        <taxon>Fungi</taxon>
        <taxon>Fungi incertae sedis</taxon>
        <taxon>Mucoromycota</taxon>
        <taxon>Mucoromycotina</taxon>
        <taxon>Mucoromycetes</taxon>
        <taxon>Mucorales</taxon>
        <taxon>Mucorineae</taxon>
        <taxon>Mucoraceae</taxon>
        <taxon>Mucor</taxon>
    </lineage>
</organism>
<dbReference type="Proteomes" id="UP000014254">
    <property type="component" value="Unassembled WGS sequence"/>
</dbReference>
<dbReference type="InParanoid" id="S2KBX4"/>
<dbReference type="PROSITE" id="PS50003">
    <property type="entry name" value="PH_DOMAIN"/>
    <property type="match status" value="1"/>
</dbReference>
<dbReference type="CDD" id="cd00821">
    <property type="entry name" value="PH"/>
    <property type="match status" value="1"/>
</dbReference>
<evidence type="ECO:0000313" key="2">
    <source>
        <dbReference type="EMBL" id="EPB89810.1"/>
    </source>
</evidence>
<evidence type="ECO:0000259" key="1">
    <source>
        <dbReference type="PROSITE" id="PS50003"/>
    </source>
</evidence>
<dbReference type="EMBL" id="KE123929">
    <property type="protein sequence ID" value="EPB89810.1"/>
    <property type="molecule type" value="Genomic_DNA"/>
</dbReference>
<dbReference type="OMA" id="WISRFFV"/>
<dbReference type="Gene3D" id="2.30.29.30">
    <property type="entry name" value="Pleckstrin-homology domain (PH domain)/Phosphotyrosine-binding domain (PTB)"/>
    <property type="match status" value="1"/>
</dbReference>
<dbReference type="SMART" id="SM00233">
    <property type="entry name" value="PH"/>
    <property type="match status" value="1"/>
</dbReference>
<dbReference type="VEuPathDB" id="FungiDB:HMPREF1544_03331"/>
<evidence type="ECO:0000313" key="3">
    <source>
        <dbReference type="Proteomes" id="UP000014254"/>
    </source>
</evidence>
<sequence length="292" mass="32820">MKTTIVSPHYESFSPAAGWLSKMVSLPFGRSRWISRFFVLLDSELRFYKDEHSESSSQVLNLRQIAQIIPASTLQHPYCFRLEPKQQQREHGLRPWIIECKSEIDMEMWMAAIKSRINKYSPASSPLLLPPTQTKRIVSIASVNSVIMASPEVYRMPVLPLRCTNMIWGEEIGESRKESLLARRNKKLAPIVTRPSSSSSSITCSPQPSLPLYSGSLSAISSSSTLPSPTGAVLGCSLLISPGIIDRYSNYTNKENNNNQAALRVESQEECDTISLESSSPTYLMYKKRFHL</sequence>
<dbReference type="InterPro" id="IPR011993">
    <property type="entry name" value="PH-like_dom_sf"/>
</dbReference>
<dbReference type="InterPro" id="IPR001849">
    <property type="entry name" value="PH_domain"/>
</dbReference>
<reference evidence="3" key="1">
    <citation type="submission" date="2013-05" db="EMBL/GenBank/DDBJ databases">
        <title>The Genome sequence of Mucor circinelloides f. circinelloides 1006PhL.</title>
        <authorList>
            <consortium name="The Broad Institute Genomics Platform"/>
            <person name="Cuomo C."/>
            <person name="Earl A."/>
            <person name="Findley K."/>
            <person name="Lee S.C."/>
            <person name="Walker B."/>
            <person name="Young S."/>
            <person name="Zeng Q."/>
            <person name="Gargeya S."/>
            <person name="Fitzgerald M."/>
            <person name="Haas B."/>
            <person name="Abouelleil A."/>
            <person name="Allen A.W."/>
            <person name="Alvarado L."/>
            <person name="Arachchi H.M."/>
            <person name="Berlin A.M."/>
            <person name="Chapman S.B."/>
            <person name="Gainer-Dewar J."/>
            <person name="Goldberg J."/>
            <person name="Griggs A."/>
            <person name="Gujja S."/>
            <person name="Hansen M."/>
            <person name="Howarth C."/>
            <person name="Imamovic A."/>
            <person name="Ireland A."/>
            <person name="Larimer J."/>
            <person name="McCowan C."/>
            <person name="Murphy C."/>
            <person name="Pearson M."/>
            <person name="Poon T.W."/>
            <person name="Priest M."/>
            <person name="Roberts A."/>
            <person name="Saif S."/>
            <person name="Shea T."/>
            <person name="Sisk P."/>
            <person name="Sykes S."/>
            <person name="Wortman J."/>
            <person name="Nusbaum C."/>
            <person name="Birren B."/>
        </authorList>
    </citation>
    <scope>NUCLEOTIDE SEQUENCE [LARGE SCALE GENOMIC DNA]</scope>
    <source>
        <strain evidence="3">1006PhL</strain>
    </source>
</reference>
<gene>
    <name evidence="2" type="ORF">HMPREF1544_03331</name>
</gene>
<dbReference type="AlphaFoldDB" id="S2KBX4"/>